<accession>A0A0K9P2P7</accession>
<keyword evidence="2" id="KW-0677">Repeat</keyword>
<evidence type="ECO:0000313" key="5">
    <source>
        <dbReference type="Proteomes" id="UP000036987"/>
    </source>
</evidence>
<comment type="caution">
    <text evidence="4">The sequence shown here is derived from an EMBL/GenBank/DDBJ whole genome shotgun (WGS) entry which is preliminary data.</text>
</comment>
<dbReference type="InterPro" id="IPR050667">
    <property type="entry name" value="PPR-containing_protein"/>
</dbReference>
<protein>
    <submittedName>
        <fullName evidence="4">Pentatricopeptide repeat-containing protein, mitochondrial</fullName>
    </submittedName>
</protein>
<dbReference type="Proteomes" id="UP000036987">
    <property type="component" value="Unassembled WGS sequence"/>
</dbReference>
<dbReference type="PANTHER" id="PTHR47939">
    <property type="entry name" value="MEMBRANE-ASSOCIATED SALT-INDUCIBLE PROTEIN-LIKE"/>
    <property type="match status" value="1"/>
</dbReference>
<sequence>MALRSKLRFILPIYRHSSISSSSATTQFTDPISPPRPGDFEAKPPQLSSFLKLVARARSADEFPSKADAVGFLKSSSQELAAEPTKDLVLSAIWELRGDPDSGMLAFQWGEEYVLDCPSAWHLMIWSFGNQHRFGEAWGVLRQMQKNRHLPIRRALEIIMEMYVAANESKKAIKTFHAMDKFNLSANQSTFYTLLQALCRSGNTEEAEELLFTDRKLFPLETEGFNIILSGWCDLDLIESKRVWKEMSNYCIYPDATSYNQMIYAFSKYGNLFDALRLFDEMRKRDWVPELKVYNSLIYVLTTSGCLNQAQVMLDRLKNEGLEPDVSTYNSMIIPLCATGKNLDEARGLMAKMIGCGVSPNIETYHAFAMVETQKGSLDLLRRMKNSGLGPNCSTFRMMIGRFLKMELPGFALRLWREIGDTNYNVEPDSALYLELVNGLVSCGWISKGKELYDEMISKGFQQDPKIRSFFEKWAASR</sequence>
<comment type="similarity">
    <text evidence="1">Belongs to the PPR family. P subfamily.</text>
</comment>
<dbReference type="OrthoDB" id="185373at2759"/>
<gene>
    <name evidence="4" type="ORF">ZOSMA_45G00240</name>
</gene>
<reference evidence="5" key="1">
    <citation type="journal article" date="2016" name="Nature">
        <title>The genome of the seagrass Zostera marina reveals angiosperm adaptation to the sea.</title>
        <authorList>
            <person name="Olsen J.L."/>
            <person name="Rouze P."/>
            <person name="Verhelst B."/>
            <person name="Lin Y.-C."/>
            <person name="Bayer T."/>
            <person name="Collen J."/>
            <person name="Dattolo E."/>
            <person name="De Paoli E."/>
            <person name="Dittami S."/>
            <person name="Maumus F."/>
            <person name="Michel G."/>
            <person name="Kersting A."/>
            <person name="Lauritano C."/>
            <person name="Lohaus R."/>
            <person name="Toepel M."/>
            <person name="Tonon T."/>
            <person name="Vanneste K."/>
            <person name="Amirebrahimi M."/>
            <person name="Brakel J."/>
            <person name="Bostroem C."/>
            <person name="Chovatia M."/>
            <person name="Grimwood J."/>
            <person name="Jenkins J.W."/>
            <person name="Jueterbock A."/>
            <person name="Mraz A."/>
            <person name="Stam W.T."/>
            <person name="Tice H."/>
            <person name="Bornberg-Bauer E."/>
            <person name="Green P.J."/>
            <person name="Pearson G.A."/>
            <person name="Procaccini G."/>
            <person name="Duarte C.M."/>
            <person name="Schmutz J."/>
            <person name="Reusch T.B.H."/>
            <person name="Van de Peer Y."/>
        </authorList>
    </citation>
    <scope>NUCLEOTIDE SEQUENCE [LARGE SCALE GENOMIC DNA]</scope>
    <source>
        <strain evidence="5">cv. Finnish</strain>
    </source>
</reference>
<organism evidence="4 5">
    <name type="scientific">Zostera marina</name>
    <name type="common">Eelgrass</name>
    <dbReference type="NCBI Taxonomy" id="29655"/>
    <lineage>
        <taxon>Eukaryota</taxon>
        <taxon>Viridiplantae</taxon>
        <taxon>Streptophyta</taxon>
        <taxon>Embryophyta</taxon>
        <taxon>Tracheophyta</taxon>
        <taxon>Spermatophyta</taxon>
        <taxon>Magnoliopsida</taxon>
        <taxon>Liliopsida</taxon>
        <taxon>Zosteraceae</taxon>
        <taxon>Zostera</taxon>
    </lineage>
</organism>
<proteinExistence type="inferred from homology"/>
<dbReference type="Pfam" id="PF13041">
    <property type="entry name" value="PPR_2"/>
    <property type="match status" value="1"/>
</dbReference>
<dbReference type="AlphaFoldDB" id="A0A0K9P2P7"/>
<feature type="repeat" description="PPR" evidence="3">
    <location>
        <begin position="290"/>
        <end position="324"/>
    </location>
</feature>
<feature type="repeat" description="PPR" evidence="3">
    <location>
        <begin position="255"/>
        <end position="289"/>
    </location>
</feature>
<evidence type="ECO:0000313" key="4">
    <source>
        <dbReference type="EMBL" id="KMZ62485.1"/>
    </source>
</evidence>
<evidence type="ECO:0000256" key="2">
    <source>
        <dbReference type="ARBA" id="ARBA00022737"/>
    </source>
</evidence>
<feature type="repeat" description="PPR" evidence="3">
    <location>
        <begin position="325"/>
        <end position="360"/>
    </location>
</feature>
<dbReference type="Gene3D" id="1.25.40.10">
    <property type="entry name" value="Tetratricopeptide repeat domain"/>
    <property type="match status" value="3"/>
</dbReference>
<name>A0A0K9P2P7_ZOSMR</name>
<dbReference type="InterPro" id="IPR002885">
    <property type="entry name" value="PPR_rpt"/>
</dbReference>
<dbReference type="Pfam" id="PF01535">
    <property type="entry name" value="PPR"/>
    <property type="match status" value="4"/>
</dbReference>
<dbReference type="NCBIfam" id="TIGR00756">
    <property type="entry name" value="PPR"/>
    <property type="match status" value="3"/>
</dbReference>
<keyword evidence="5" id="KW-1185">Reference proteome</keyword>
<dbReference type="GO" id="GO:0003729">
    <property type="term" value="F:mRNA binding"/>
    <property type="evidence" value="ECO:0000318"/>
    <property type="project" value="GO_Central"/>
</dbReference>
<dbReference type="EMBL" id="LFYR01001351">
    <property type="protein sequence ID" value="KMZ62485.1"/>
    <property type="molecule type" value="Genomic_DNA"/>
</dbReference>
<feature type="repeat" description="PPR" evidence="3">
    <location>
        <begin position="117"/>
        <end position="151"/>
    </location>
</feature>
<dbReference type="PANTHER" id="PTHR47939:SF5">
    <property type="entry name" value="PENTACOTRIPEPTIDE-REPEAT REGION OF PRORP DOMAIN-CONTAINING PROTEIN"/>
    <property type="match status" value="1"/>
</dbReference>
<feature type="repeat" description="PPR" evidence="3">
    <location>
        <begin position="429"/>
        <end position="463"/>
    </location>
</feature>
<dbReference type="OMA" id="SMIRPLC"/>
<evidence type="ECO:0000256" key="3">
    <source>
        <dbReference type="PROSITE-ProRule" id="PRU00708"/>
    </source>
</evidence>
<evidence type="ECO:0000256" key="1">
    <source>
        <dbReference type="ARBA" id="ARBA00007626"/>
    </source>
</evidence>
<dbReference type="PROSITE" id="PS51375">
    <property type="entry name" value="PPR"/>
    <property type="match status" value="5"/>
</dbReference>
<dbReference type="InterPro" id="IPR011990">
    <property type="entry name" value="TPR-like_helical_dom_sf"/>
</dbReference>